<dbReference type="Proteomes" id="UP000429607">
    <property type="component" value="Unassembled WGS sequence"/>
</dbReference>
<name>A0A6A3NXI3_9STRA</name>
<evidence type="ECO:0000313" key="2">
    <source>
        <dbReference type="Proteomes" id="UP000429607"/>
    </source>
</evidence>
<organism evidence="1 2">
    <name type="scientific">Phytophthora rubi</name>
    <dbReference type="NCBI Taxonomy" id="129364"/>
    <lineage>
        <taxon>Eukaryota</taxon>
        <taxon>Sar</taxon>
        <taxon>Stramenopiles</taxon>
        <taxon>Oomycota</taxon>
        <taxon>Peronosporomycetes</taxon>
        <taxon>Peronosporales</taxon>
        <taxon>Peronosporaceae</taxon>
        <taxon>Phytophthora</taxon>
    </lineage>
</organism>
<accession>A0A6A3NXI3</accession>
<dbReference type="AlphaFoldDB" id="A0A6A3NXI3"/>
<comment type="caution">
    <text evidence="1">The sequence shown here is derived from an EMBL/GenBank/DDBJ whole genome shotgun (WGS) entry which is preliminary data.</text>
</comment>
<sequence length="76" mass="8623">MLQGVLNQETPRTAAKFVVATMVLHNVMICFQDSSKIRLYMAQDDEEEAAEDEIIPRHLRQIGKAKRNAIATLICH</sequence>
<dbReference type="EMBL" id="QXFV01000084">
    <property type="protein sequence ID" value="KAE9050363.1"/>
    <property type="molecule type" value="Genomic_DNA"/>
</dbReference>
<protein>
    <submittedName>
        <fullName evidence="1">Uncharacterized protein</fullName>
    </submittedName>
</protein>
<reference evidence="1 2" key="1">
    <citation type="submission" date="2018-09" db="EMBL/GenBank/DDBJ databases">
        <title>Genomic investigation of the strawberry pathogen Phytophthora fragariae indicates pathogenicity is determined by transcriptional variation in three key races.</title>
        <authorList>
            <person name="Adams T.M."/>
            <person name="Armitage A.D."/>
            <person name="Sobczyk M.K."/>
            <person name="Bates H.J."/>
            <person name="Dunwell J.M."/>
            <person name="Nellist C.F."/>
            <person name="Harrison R.J."/>
        </authorList>
    </citation>
    <scope>NUCLEOTIDE SEQUENCE [LARGE SCALE GENOMIC DNA]</scope>
    <source>
        <strain evidence="1 2">SCRP249</strain>
    </source>
</reference>
<proteinExistence type="predicted"/>
<gene>
    <name evidence="1" type="ORF">PR001_g2451</name>
</gene>
<evidence type="ECO:0000313" key="1">
    <source>
        <dbReference type="EMBL" id="KAE9050363.1"/>
    </source>
</evidence>